<dbReference type="SUPFAM" id="SSF49503">
    <property type="entry name" value="Cupredoxins"/>
    <property type="match status" value="1"/>
</dbReference>
<dbReference type="OrthoDB" id="2331100at2759"/>
<dbReference type="EMBL" id="ML977318">
    <property type="protein sequence ID" value="KAF2117941.1"/>
    <property type="molecule type" value="Genomic_DNA"/>
</dbReference>
<evidence type="ECO:0000313" key="3">
    <source>
        <dbReference type="EMBL" id="KAF2117941.1"/>
    </source>
</evidence>
<feature type="signal peptide" evidence="2">
    <location>
        <begin position="1"/>
        <end position="15"/>
    </location>
</feature>
<dbReference type="Proteomes" id="UP000799770">
    <property type="component" value="Unassembled WGS sequence"/>
</dbReference>
<evidence type="ECO:0000256" key="1">
    <source>
        <dbReference type="SAM" id="MobiDB-lite"/>
    </source>
</evidence>
<feature type="compositionally biased region" description="Low complexity" evidence="1">
    <location>
        <begin position="154"/>
        <end position="197"/>
    </location>
</feature>
<feature type="region of interest" description="Disordered" evidence="1">
    <location>
        <begin position="152"/>
        <end position="197"/>
    </location>
</feature>
<dbReference type="Gene3D" id="2.60.40.420">
    <property type="entry name" value="Cupredoxins - blue copper proteins"/>
    <property type="match status" value="1"/>
</dbReference>
<dbReference type="AlphaFoldDB" id="A0A6A5ZHW1"/>
<proteinExistence type="predicted"/>
<accession>A0A6A5ZHW1</accession>
<evidence type="ECO:0000256" key="2">
    <source>
        <dbReference type="SAM" id="SignalP"/>
    </source>
</evidence>
<organism evidence="3 4">
    <name type="scientific">Lophiotrema nucula</name>
    <dbReference type="NCBI Taxonomy" id="690887"/>
    <lineage>
        <taxon>Eukaryota</taxon>
        <taxon>Fungi</taxon>
        <taxon>Dikarya</taxon>
        <taxon>Ascomycota</taxon>
        <taxon>Pezizomycotina</taxon>
        <taxon>Dothideomycetes</taxon>
        <taxon>Pleosporomycetidae</taxon>
        <taxon>Pleosporales</taxon>
        <taxon>Lophiotremataceae</taxon>
        <taxon>Lophiotrema</taxon>
    </lineage>
</organism>
<dbReference type="InterPro" id="IPR052953">
    <property type="entry name" value="Ser-rich/MCO-related"/>
</dbReference>
<reference evidence="3" key="1">
    <citation type="journal article" date="2020" name="Stud. Mycol.">
        <title>101 Dothideomycetes genomes: a test case for predicting lifestyles and emergence of pathogens.</title>
        <authorList>
            <person name="Haridas S."/>
            <person name="Albert R."/>
            <person name="Binder M."/>
            <person name="Bloem J."/>
            <person name="Labutti K."/>
            <person name="Salamov A."/>
            <person name="Andreopoulos B."/>
            <person name="Baker S."/>
            <person name="Barry K."/>
            <person name="Bills G."/>
            <person name="Bluhm B."/>
            <person name="Cannon C."/>
            <person name="Castanera R."/>
            <person name="Culley D."/>
            <person name="Daum C."/>
            <person name="Ezra D."/>
            <person name="Gonzalez J."/>
            <person name="Henrissat B."/>
            <person name="Kuo A."/>
            <person name="Liang C."/>
            <person name="Lipzen A."/>
            <person name="Lutzoni F."/>
            <person name="Magnuson J."/>
            <person name="Mondo S."/>
            <person name="Nolan M."/>
            <person name="Ohm R."/>
            <person name="Pangilinan J."/>
            <person name="Park H.-J."/>
            <person name="Ramirez L."/>
            <person name="Alfaro M."/>
            <person name="Sun H."/>
            <person name="Tritt A."/>
            <person name="Yoshinaga Y."/>
            <person name="Zwiers L.-H."/>
            <person name="Turgeon B."/>
            <person name="Goodwin S."/>
            <person name="Spatafora J."/>
            <person name="Crous P."/>
            <person name="Grigoriev I."/>
        </authorList>
    </citation>
    <scope>NUCLEOTIDE SEQUENCE</scope>
    <source>
        <strain evidence="3">CBS 627.86</strain>
    </source>
</reference>
<dbReference type="InterPro" id="IPR008972">
    <property type="entry name" value="Cupredoxin"/>
</dbReference>
<protein>
    <submittedName>
        <fullName evidence="3">Cupredoxin</fullName>
    </submittedName>
</protein>
<keyword evidence="4" id="KW-1185">Reference proteome</keyword>
<gene>
    <name evidence="3" type="ORF">BDV96DRAFT_597801</name>
</gene>
<name>A0A6A5ZHW1_9PLEO</name>
<dbReference type="CDD" id="cd00920">
    <property type="entry name" value="Cupredoxin"/>
    <property type="match status" value="1"/>
</dbReference>
<dbReference type="PANTHER" id="PTHR34883">
    <property type="entry name" value="SERINE-RICH PROTEIN, PUTATIVE-RELATED-RELATED"/>
    <property type="match status" value="1"/>
</dbReference>
<keyword evidence="2" id="KW-0732">Signal</keyword>
<evidence type="ECO:0000313" key="4">
    <source>
        <dbReference type="Proteomes" id="UP000799770"/>
    </source>
</evidence>
<feature type="chain" id="PRO_5025355793" evidence="2">
    <location>
        <begin position="16"/>
        <end position="219"/>
    </location>
</feature>
<dbReference type="PANTHER" id="PTHR34883:SF15">
    <property type="entry name" value="EXTRACELLULAR SERINE-RICH PROTEIN"/>
    <property type="match status" value="1"/>
</dbReference>
<sequence>MRFITLATLAATALAAVHVVEVGESGQKFEPQTISAKVGDTVIYHFYPNHDVAQAAFDAPCVPFNGGFYSGPFSGTDSGKKKFVYNVTTTNPIWYYCTTQNHCQNGMVGGINIPTSGEKTIAAFASAAKNTNTERPAGLSGGQLEEDEQIASLTASSSGGSVSTSAPSSTGSGSPATTTSTPTGSGSASTPSSTGVADNVKAPVTGVLAAALGFAAWLL</sequence>